<dbReference type="InterPro" id="IPR026846">
    <property type="entry name" value="Nse2(Mms21)"/>
</dbReference>
<dbReference type="Gene3D" id="3.30.40.10">
    <property type="entry name" value="Zinc/RING finger domain, C3HC4 (zinc finger)"/>
    <property type="match status" value="1"/>
</dbReference>
<feature type="compositionally biased region" description="Acidic residues" evidence="11">
    <location>
        <begin position="194"/>
        <end position="206"/>
    </location>
</feature>
<reference evidence="13 14" key="1">
    <citation type="journal article" date="2024" name="Commun. Biol.">
        <title>Comparative genomic analysis of thermophilic fungi reveals convergent evolutionary adaptations and gene losses.</title>
        <authorList>
            <person name="Steindorff A.S."/>
            <person name="Aguilar-Pontes M.V."/>
            <person name="Robinson A.J."/>
            <person name="Andreopoulos B."/>
            <person name="LaButti K."/>
            <person name="Kuo A."/>
            <person name="Mondo S."/>
            <person name="Riley R."/>
            <person name="Otillar R."/>
            <person name="Haridas S."/>
            <person name="Lipzen A."/>
            <person name="Grimwood J."/>
            <person name="Schmutz J."/>
            <person name="Clum A."/>
            <person name="Reid I.D."/>
            <person name="Moisan M.C."/>
            <person name="Butler G."/>
            <person name="Nguyen T.T.M."/>
            <person name="Dewar K."/>
            <person name="Conant G."/>
            <person name="Drula E."/>
            <person name="Henrissat B."/>
            <person name="Hansel C."/>
            <person name="Singer S."/>
            <person name="Hutchinson M.I."/>
            <person name="de Vries R.P."/>
            <person name="Natvig D.O."/>
            <person name="Powell A.J."/>
            <person name="Tsang A."/>
            <person name="Grigoriev I.V."/>
        </authorList>
    </citation>
    <scope>NUCLEOTIDE SEQUENCE [LARGE SCALE GENOMIC DNA]</scope>
    <source>
        <strain evidence="13 14">CBS 494.80</strain>
    </source>
</reference>
<keyword evidence="6 10" id="KW-0863">Zinc-finger</keyword>
<evidence type="ECO:0000256" key="5">
    <source>
        <dbReference type="ARBA" id="ARBA00022723"/>
    </source>
</evidence>
<keyword evidence="14" id="KW-1185">Reference proteome</keyword>
<name>A0ABR4CI05_9HELO</name>
<dbReference type="Pfam" id="PF11789">
    <property type="entry name" value="zf-Nse"/>
    <property type="match status" value="1"/>
</dbReference>
<feature type="compositionally biased region" description="Low complexity" evidence="11">
    <location>
        <begin position="31"/>
        <end position="43"/>
    </location>
</feature>
<keyword evidence="4" id="KW-0808">Transferase</keyword>
<feature type="compositionally biased region" description="Low complexity" evidence="11">
    <location>
        <begin position="288"/>
        <end position="297"/>
    </location>
</feature>
<evidence type="ECO:0000256" key="9">
    <source>
        <dbReference type="ARBA" id="ARBA00023242"/>
    </source>
</evidence>
<comment type="pathway">
    <text evidence="2">Protein modification; protein sumoylation.</text>
</comment>
<evidence type="ECO:0000313" key="14">
    <source>
        <dbReference type="Proteomes" id="UP001595075"/>
    </source>
</evidence>
<evidence type="ECO:0000256" key="4">
    <source>
        <dbReference type="ARBA" id="ARBA00022679"/>
    </source>
</evidence>
<gene>
    <name evidence="13" type="ORF">VTL71DRAFT_14282</name>
</gene>
<evidence type="ECO:0000256" key="7">
    <source>
        <dbReference type="ARBA" id="ARBA00022786"/>
    </source>
</evidence>
<feature type="region of interest" description="Disordered" evidence="11">
    <location>
        <begin position="255"/>
        <end position="301"/>
    </location>
</feature>
<comment type="similarity">
    <text evidence="3">Belongs to the NSE2 family.</text>
</comment>
<evidence type="ECO:0000256" key="8">
    <source>
        <dbReference type="ARBA" id="ARBA00022833"/>
    </source>
</evidence>
<keyword evidence="7" id="KW-0833">Ubl conjugation pathway</keyword>
<evidence type="ECO:0000256" key="6">
    <source>
        <dbReference type="ARBA" id="ARBA00022771"/>
    </source>
</evidence>
<feature type="domain" description="SP-RING-type" evidence="12">
    <location>
        <begin position="300"/>
        <end position="392"/>
    </location>
</feature>
<feature type="region of interest" description="Disordered" evidence="11">
    <location>
        <begin position="178"/>
        <end position="213"/>
    </location>
</feature>
<feature type="region of interest" description="Disordered" evidence="11">
    <location>
        <begin position="111"/>
        <end position="134"/>
    </location>
</feature>
<feature type="compositionally biased region" description="Acidic residues" evidence="11">
    <location>
        <begin position="422"/>
        <end position="434"/>
    </location>
</feature>
<dbReference type="PROSITE" id="PS51044">
    <property type="entry name" value="ZF_SP_RING"/>
    <property type="match status" value="1"/>
</dbReference>
<dbReference type="CDD" id="cd16651">
    <property type="entry name" value="SPL-RING_NSE2"/>
    <property type="match status" value="1"/>
</dbReference>
<feature type="region of interest" description="Disordered" evidence="11">
    <location>
        <begin position="1"/>
        <end position="52"/>
    </location>
</feature>
<dbReference type="SUPFAM" id="SSF57850">
    <property type="entry name" value="RING/U-box"/>
    <property type="match status" value="1"/>
</dbReference>
<evidence type="ECO:0000256" key="3">
    <source>
        <dbReference type="ARBA" id="ARBA00008212"/>
    </source>
</evidence>
<dbReference type="PANTHER" id="PTHR21330:SF1">
    <property type="entry name" value="E3 SUMO-PROTEIN LIGASE NSE2"/>
    <property type="match status" value="1"/>
</dbReference>
<dbReference type="InterPro" id="IPR004181">
    <property type="entry name" value="Znf_MIZ"/>
</dbReference>
<feature type="compositionally biased region" description="Basic residues" evidence="11">
    <location>
        <begin position="441"/>
        <end position="453"/>
    </location>
</feature>
<dbReference type="InterPro" id="IPR013083">
    <property type="entry name" value="Znf_RING/FYVE/PHD"/>
</dbReference>
<evidence type="ECO:0000256" key="1">
    <source>
        <dbReference type="ARBA" id="ARBA00004123"/>
    </source>
</evidence>
<evidence type="ECO:0000259" key="12">
    <source>
        <dbReference type="PROSITE" id="PS51044"/>
    </source>
</evidence>
<keyword evidence="5" id="KW-0479">Metal-binding</keyword>
<protein>
    <recommendedName>
        <fullName evidence="12">SP-RING-type domain-containing protein</fullName>
    </recommendedName>
</protein>
<evidence type="ECO:0000256" key="2">
    <source>
        <dbReference type="ARBA" id="ARBA00004718"/>
    </source>
</evidence>
<keyword evidence="9" id="KW-0539">Nucleus</keyword>
<feature type="compositionally biased region" description="Acidic residues" evidence="11">
    <location>
        <begin position="397"/>
        <end position="408"/>
    </location>
</feature>
<proteinExistence type="inferred from homology"/>
<sequence length="470" mass="53155">MNNRRLVSRSRMNDTASPAPARRQQSRASETPARQPARQAQTQIELPPYEPPICALSEEAQNALDSLSNTYDYSKYKKHLGSAKVVMRMAAAESNDRLLSRKENFPKLVERRRREGVADEDRSEGEAKDETVLKGFERANDKFTVQAEEAMRELIDYSDELSVQDAIIKEVVQEIANAPAPRRSAPRRRRDAGSDDEDQEEEDEPPAADSDNMSAVELLRQAKEDRAAKYAAQSKRARYADNNDYKTFKQILHDAQNPNNNANVPHPSTWFPEENDGGPGGRRRRNNTTDNTNNGGDSDSEDEVIIASASESLKCPLTLQYFKYPVTNSKCKHTIDREALADYHRTEGRVYQGTNNNQKVAKCPTTGCDAMLAMEDYVKDELMARKVERAIRREKEQDNDDDDDDEDDGLPRGTQRNRPEQIDDDDDNDATQDVEQERQRAKAAKIKRERARSRGLSMAPNQPAASMDSD</sequence>
<evidence type="ECO:0000256" key="11">
    <source>
        <dbReference type="SAM" id="MobiDB-lite"/>
    </source>
</evidence>
<evidence type="ECO:0000313" key="13">
    <source>
        <dbReference type="EMBL" id="KAL2069603.1"/>
    </source>
</evidence>
<dbReference type="EMBL" id="JAZHXI010000007">
    <property type="protein sequence ID" value="KAL2069603.1"/>
    <property type="molecule type" value="Genomic_DNA"/>
</dbReference>
<dbReference type="Proteomes" id="UP001595075">
    <property type="component" value="Unassembled WGS sequence"/>
</dbReference>
<comment type="caution">
    <text evidence="13">The sequence shown here is derived from an EMBL/GenBank/DDBJ whole genome shotgun (WGS) entry which is preliminary data.</text>
</comment>
<accession>A0ABR4CI05</accession>
<dbReference type="PANTHER" id="PTHR21330">
    <property type="entry name" value="E3 SUMO-PROTEIN LIGASE NSE2"/>
    <property type="match status" value="1"/>
</dbReference>
<keyword evidence="8" id="KW-0862">Zinc</keyword>
<feature type="region of interest" description="Disordered" evidence="11">
    <location>
        <begin position="392"/>
        <end position="470"/>
    </location>
</feature>
<evidence type="ECO:0000256" key="10">
    <source>
        <dbReference type="PROSITE-ProRule" id="PRU00452"/>
    </source>
</evidence>
<organism evidence="13 14">
    <name type="scientific">Oculimacula yallundae</name>
    <dbReference type="NCBI Taxonomy" id="86028"/>
    <lineage>
        <taxon>Eukaryota</taxon>
        <taxon>Fungi</taxon>
        <taxon>Dikarya</taxon>
        <taxon>Ascomycota</taxon>
        <taxon>Pezizomycotina</taxon>
        <taxon>Leotiomycetes</taxon>
        <taxon>Helotiales</taxon>
        <taxon>Ploettnerulaceae</taxon>
        <taxon>Oculimacula</taxon>
    </lineage>
</organism>
<comment type="subcellular location">
    <subcellularLocation>
        <location evidence="1">Nucleus</location>
    </subcellularLocation>
</comment>